<keyword evidence="4" id="KW-1185">Reference proteome</keyword>
<dbReference type="GeneID" id="44133879"/>
<evidence type="ECO:0000256" key="1">
    <source>
        <dbReference type="SAM" id="Phobius"/>
    </source>
</evidence>
<dbReference type="EMBL" id="CP018820">
    <property type="protein sequence ID" value="APR53564.1"/>
    <property type="molecule type" value="Genomic_DNA"/>
</dbReference>
<feature type="transmembrane region" description="Helical" evidence="1">
    <location>
        <begin position="594"/>
        <end position="612"/>
    </location>
</feature>
<evidence type="ECO:0000313" key="2">
    <source>
        <dbReference type="EMBL" id="APR53564.1"/>
    </source>
</evidence>
<name>A0A1L6JCD0_9SPHN</name>
<reference evidence="4" key="2">
    <citation type="submission" date="2016-12" db="EMBL/GenBank/DDBJ databases">
        <title>Whole genome sequencing of Sphingomonas sp. ABOJV.</title>
        <authorList>
            <person name="Conlan S."/>
            <person name="Thomas P.J."/>
            <person name="Mullikin J."/>
            <person name="Palmore T.N."/>
            <person name="Frank K.M."/>
            <person name="Segre J.A."/>
        </authorList>
    </citation>
    <scope>NUCLEOTIDE SEQUENCE [LARGE SCALE GENOMIC DNA]</scope>
    <source>
        <strain evidence="4">ABOJV</strain>
    </source>
</reference>
<dbReference type="Proteomes" id="UP000286681">
    <property type="component" value="Unassembled WGS sequence"/>
</dbReference>
<proteinExistence type="predicted"/>
<dbReference type="KEGG" id="skr:BRX40_15030"/>
<dbReference type="RefSeq" id="WP_075152155.1">
    <property type="nucleotide sequence ID" value="NZ_CP018820.1"/>
</dbReference>
<accession>A0A1L6JCD0</accession>
<reference evidence="2" key="1">
    <citation type="submission" date="2016-12" db="EMBL/GenBank/DDBJ databases">
        <title>Whole genome sequencing of Sphingomonas koreensis.</title>
        <authorList>
            <person name="Conlan S."/>
            <person name="Thomas P.J."/>
            <person name="Mullikin J."/>
            <person name="Palmore T.N."/>
            <person name="Frank K.M."/>
            <person name="Segre J.A."/>
        </authorList>
    </citation>
    <scope>NUCLEOTIDE SEQUENCE</scope>
    <source>
        <strain evidence="2">ABOJV</strain>
    </source>
</reference>
<reference evidence="3 5" key="3">
    <citation type="submission" date="2018-07" db="EMBL/GenBank/DDBJ databases">
        <title>Genomic and Epidemiologic Investigation of an Indolent Hospital Outbreak.</title>
        <authorList>
            <person name="Johnson R.C."/>
            <person name="Deming C."/>
            <person name="Conlan S."/>
            <person name="Zellmer C.J."/>
            <person name="Michelin A.V."/>
            <person name="Lee-Lin S."/>
            <person name="Thomas P.J."/>
            <person name="Park M."/>
            <person name="Weingarten R.A."/>
            <person name="Less J."/>
            <person name="Dekker J.P."/>
            <person name="Frank K.M."/>
            <person name="Musser K.A."/>
            <person name="Mcquiston J.R."/>
            <person name="Henderson D.K."/>
            <person name="Lau A.F."/>
            <person name="Palmore T.N."/>
            <person name="Segre J.A."/>
        </authorList>
    </citation>
    <scope>NUCLEOTIDE SEQUENCE [LARGE SCALE GENOMIC DNA]</scope>
    <source>
        <strain evidence="3 5">SK-NIH.Env10_0317</strain>
    </source>
</reference>
<sequence length="625" mass="70267">MAEARPPDRLFFEAPAFRDLDAAAFTFAFELSYHDGSGQPIERSAFRLREISDAMSRSRGGEGREREAFATLVQPIRSFLDDVTMGPAGTNGRPALFAASGARPNARSRSVWLCRPETWQYEYENEVSELAVEPAQRFHHFRLRDSFAAFESGRIFYLLTLTQQAPGDEATRKGESEQADPDMACDTQRAPIDEYTVLQLQQLALDPDECADDATYLAFCRDRESPVDTTGFLSLIQLAEQRLQELEANNAARPNSIADVMRARDMIADDCRRRPLTADSLQRLAVGIESDTLLGTADRVNRKFLPPDQAAASRMGWIAQGKEIEDVKGRWEATFGNAPSTGGRRAHDNPDNSFDRDFLVFAGLAQGIPDFPYQDESEVHDSTRPAFMSVESAIYTHPRFVLEVAKSWRSFNTARPAIGTCPYLLLMFVVSLHDELVVAEMERVIDDLIYRPGAHGAQRTRSYPMSDVRSILIHAKAMFGEQEAILQANLHQRLELFRWSSVHRSGNIFRYPKERGALEAIQKAMATGTRFDRAHNTIDRMESLVEDVANLKSAYASRRTNGLLLVLAIVGVIGIPKSVKEFLETLGVTGIHKGWFTATSVLLLGALLWWFLSHWRRGRRATRNR</sequence>
<dbReference type="OrthoDB" id="7594158at2"/>
<keyword evidence="1" id="KW-0812">Transmembrane</keyword>
<protein>
    <recommendedName>
        <fullName evidence="6">CorA-like Mg2+ transporter protein</fullName>
    </recommendedName>
</protein>
<evidence type="ECO:0000313" key="5">
    <source>
        <dbReference type="Proteomes" id="UP000286681"/>
    </source>
</evidence>
<organism evidence="2 4">
    <name type="scientific">Sphingomonas koreensis</name>
    <dbReference type="NCBI Taxonomy" id="93064"/>
    <lineage>
        <taxon>Bacteria</taxon>
        <taxon>Pseudomonadati</taxon>
        <taxon>Pseudomonadota</taxon>
        <taxon>Alphaproteobacteria</taxon>
        <taxon>Sphingomonadales</taxon>
        <taxon>Sphingomonadaceae</taxon>
        <taxon>Sphingomonas</taxon>
    </lineage>
</organism>
<dbReference type="AlphaFoldDB" id="A0A1L6JCD0"/>
<evidence type="ECO:0000313" key="4">
    <source>
        <dbReference type="Proteomes" id="UP000185161"/>
    </source>
</evidence>
<dbReference type="Proteomes" id="UP000185161">
    <property type="component" value="Chromosome"/>
</dbReference>
<dbReference type="EMBL" id="QQWO01000027">
    <property type="protein sequence ID" value="RSU98746.1"/>
    <property type="molecule type" value="Genomic_DNA"/>
</dbReference>
<keyword evidence="1" id="KW-1133">Transmembrane helix</keyword>
<keyword evidence="1" id="KW-0472">Membrane</keyword>
<evidence type="ECO:0008006" key="6">
    <source>
        <dbReference type="Google" id="ProtNLM"/>
    </source>
</evidence>
<dbReference type="STRING" id="93064.BRX40_15030"/>
<gene>
    <name evidence="2" type="ORF">BRX40_15030</name>
    <name evidence="3" type="ORF">CA257_21370</name>
</gene>
<evidence type="ECO:0000313" key="3">
    <source>
        <dbReference type="EMBL" id="RSU98746.1"/>
    </source>
</evidence>